<dbReference type="SUPFAM" id="SSF54928">
    <property type="entry name" value="RNA-binding domain, RBD"/>
    <property type="match status" value="1"/>
</dbReference>
<dbReference type="InterPro" id="IPR012677">
    <property type="entry name" value="Nucleotide-bd_a/b_plait_sf"/>
</dbReference>
<reference evidence="6" key="1">
    <citation type="submission" date="2021-02" db="EMBL/GenBank/DDBJ databases">
        <authorList>
            <person name="Dougan E. K."/>
            <person name="Rhodes N."/>
            <person name="Thang M."/>
            <person name="Chan C."/>
        </authorList>
    </citation>
    <scope>NUCLEOTIDE SEQUENCE</scope>
</reference>
<evidence type="ECO:0000256" key="1">
    <source>
        <dbReference type="ARBA" id="ARBA00022737"/>
    </source>
</evidence>
<dbReference type="Gene3D" id="3.30.70.330">
    <property type="match status" value="2"/>
</dbReference>
<feature type="region of interest" description="Disordered" evidence="4">
    <location>
        <begin position="1"/>
        <end position="59"/>
    </location>
</feature>
<dbReference type="CDD" id="cd00590">
    <property type="entry name" value="RRM_SF"/>
    <property type="match status" value="2"/>
</dbReference>
<proteinExistence type="predicted"/>
<evidence type="ECO:0000259" key="5">
    <source>
        <dbReference type="PROSITE" id="PS50102"/>
    </source>
</evidence>
<evidence type="ECO:0000256" key="4">
    <source>
        <dbReference type="SAM" id="MobiDB-lite"/>
    </source>
</evidence>
<feature type="non-terminal residue" evidence="6">
    <location>
        <position position="1"/>
    </location>
</feature>
<sequence length="216" mass="23505">DDDSDDDEPAPKAKAKAKAAAKQADDDDEDEEEEEEEDKPAGKQMKTKIQLRSDQDSEDLTVFVGGLPWSTSEEQIKKDFEECGEVTRFALPKNEEGKPKGIAFITYADREGVDKALKFNGDDYGGRTLKVNLASDKSSIGGGKGKDGKGKAVGQGTGGVRNDALTIKVIGLSWDLSQETVEKDFAECGEFARCSMPKNEEGKPRGIAFIQFNDEE</sequence>
<organism evidence="6 7">
    <name type="scientific">Polarella glacialis</name>
    <name type="common">Dinoflagellate</name>
    <dbReference type="NCBI Taxonomy" id="89957"/>
    <lineage>
        <taxon>Eukaryota</taxon>
        <taxon>Sar</taxon>
        <taxon>Alveolata</taxon>
        <taxon>Dinophyceae</taxon>
        <taxon>Suessiales</taxon>
        <taxon>Suessiaceae</taxon>
        <taxon>Polarella</taxon>
    </lineage>
</organism>
<dbReference type="Proteomes" id="UP000654075">
    <property type="component" value="Unassembled WGS sequence"/>
</dbReference>
<protein>
    <recommendedName>
        <fullName evidence="5">RRM domain-containing protein</fullName>
    </recommendedName>
</protein>
<evidence type="ECO:0000313" key="6">
    <source>
        <dbReference type="EMBL" id="CAE8597512.1"/>
    </source>
</evidence>
<feature type="non-terminal residue" evidence="6">
    <location>
        <position position="216"/>
    </location>
</feature>
<feature type="domain" description="RRM" evidence="5">
    <location>
        <begin position="60"/>
        <end position="136"/>
    </location>
</feature>
<feature type="compositionally biased region" description="Acidic residues" evidence="4">
    <location>
        <begin position="25"/>
        <end position="38"/>
    </location>
</feature>
<dbReference type="InterPro" id="IPR035979">
    <property type="entry name" value="RBD_domain_sf"/>
</dbReference>
<dbReference type="PANTHER" id="PTHR23236">
    <property type="entry name" value="EUKARYOTIC TRANSLATION INITIATION FACTOR 4B/4H"/>
    <property type="match status" value="1"/>
</dbReference>
<accession>A0A813EF34</accession>
<dbReference type="GO" id="GO:0003723">
    <property type="term" value="F:RNA binding"/>
    <property type="evidence" value="ECO:0007669"/>
    <property type="project" value="UniProtKB-UniRule"/>
</dbReference>
<dbReference type="InterPro" id="IPR000504">
    <property type="entry name" value="RRM_dom"/>
</dbReference>
<dbReference type="SMART" id="SM00360">
    <property type="entry name" value="RRM"/>
    <property type="match status" value="1"/>
</dbReference>
<name>A0A813EF34_POLGL</name>
<dbReference type="AlphaFoldDB" id="A0A813EF34"/>
<keyword evidence="1" id="KW-0677">Repeat</keyword>
<dbReference type="Pfam" id="PF00076">
    <property type="entry name" value="RRM_1"/>
    <property type="match status" value="2"/>
</dbReference>
<evidence type="ECO:0000313" key="7">
    <source>
        <dbReference type="Proteomes" id="UP000654075"/>
    </source>
</evidence>
<keyword evidence="7" id="KW-1185">Reference proteome</keyword>
<evidence type="ECO:0000256" key="3">
    <source>
        <dbReference type="PROSITE-ProRule" id="PRU00176"/>
    </source>
</evidence>
<dbReference type="PANTHER" id="PTHR23236:SF119">
    <property type="entry name" value="NUCLEAR RNA-BINDING PROTEIN SART-3"/>
    <property type="match status" value="1"/>
</dbReference>
<comment type="caution">
    <text evidence="6">The sequence shown here is derived from an EMBL/GenBank/DDBJ whole genome shotgun (WGS) entry which is preliminary data.</text>
</comment>
<dbReference type="OMA" id="RIIHVTI"/>
<dbReference type="EMBL" id="CAJNNV010009547">
    <property type="protein sequence ID" value="CAE8597512.1"/>
    <property type="molecule type" value="Genomic_DNA"/>
</dbReference>
<keyword evidence="2 3" id="KW-0694">RNA-binding</keyword>
<gene>
    <name evidence="6" type="ORF">PGLA1383_LOCUS15955</name>
</gene>
<dbReference type="PROSITE" id="PS50102">
    <property type="entry name" value="RRM"/>
    <property type="match status" value="2"/>
</dbReference>
<evidence type="ECO:0000256" key="2">
    <source>
        <dbReference type="ARBA" id="ARBA00022884"/>
    </source>
</evidence>
<feature type="domain" description="RRM" evidence="5">
    <location>
        <begin position="165"/>
        <end position="216"/>
    </location>
</feature>
<dbReference type="OrthoDB" id="439808at2759"/>
<feature type="region of interest" description="Disordered" evidence="4">
    <location>
        <begin position="136"/>
        <end position="157"/>
    </location>
</feature>